<proteinExistence type="predicted"/>
<dbReference type="EMBL" id="ML208534">
    <property type="protein sequence ID" value="TFK63216.1"/>
    <property type="molecule type" value="Genomic_DNA"/>
</dbReference>
<accession>A0ACD3AC16</accession>
<sequence length="74" mass="8192">ETGCWILFNAQHANANNPAIHYASPKLRLEAIQDTKDLSTQFAKVTNALISTRRSDALVLAQKLQDLQKARDSA</sequence>
<gene>
    <name evidence="1" type="ORF">BDN72DRAFT_734547</name>
</gene>
<dbReference type="Proteomes" id="UP000308600">
    <property type="component" value="Unassembled WGS sequence"/>
</dbReference>
<feature type="non-terminal residue" evidence="1">
    <location>
        <position position="1"/>
    </location>
</feature>
<reference evidence="1 2" key="1">
    <citation type="journal article" date="2019" name="Nat. Ecol. Evol.">
        <title>Megaphylogeny resolves global patterns of mushroom evolution.</title>
        <authorList>
            <person name="Varga T."/>
            <person name="Krizsan K."/>
            <person name="Foldi C."/>
            <person name="Dima B."/>
            <person name="Sanchez-Garcia M."/>
            <person name="Sanchez-Ramirez S."/>
            <person name="Szollosi G.J."/>
            <person name="Szarkandi J.G."/>
            <person name="Papp V."/>
            <person name="Albert L."/>
            <person name="Andreopoulos W."/>
            <person name="Angelini C."/>
            <person name="Antonin V."/>
            <person name="Barry K.W."/>
            <person name="Bougher N.L."/>
            <person name="Buchanan P."/>
            <person name="Buyck B."/>
            <person name="Bense V."/>
            <person name="Catcheside P."/>
            <person name="Chovatia M."/>
            <person name="Cooper J."/>
            <person name="Damon W."/>
            <person name="Desjardin D."/>
            <person name="Finy P."/>
            <person name="Geml J."/>
            <person name="Haridas S."/>
            <person name="Hughes K."/>
            <person name="Justo A."/>
            <person name="Karasinski D."/>
            <person name="Kautmanova I."/>
            <person name="Kiss B."/>
            <person name="Kocsube S."/>
            <person name="Kotiranta H."/>
            <person name="LaButti K.M."/>
            <person name="Lechner B.E."/>
            <person name="Liimatainen K."/>
            <person name="Lipzen A."/>
            <person name="Lukacs Z."/>
            <person name="Mihaltcheva S."/>
            <person name="Morgado L.N."/>
            <person name="Niskanen T."/>
            <person name="Noordeloos M.E."/>
            <person name="Ohm R.A."/>
            <person name="Ortiz-Santana B."/>
            <person name="Ovrebo C."/>
            <person name="Racz N."/>
            <person name="Riley R."/>
            <person name="Savchenko A."/>
            <person name="Shiryaev A."/>
            <person name="Soop K."/>
            <person name="Spirin V."/>
            <person name="Szebenyi C."/>
            <person name="Tomsovsky M."/>
            <person name="Tulloss R.E."/>
            <person name="Uehling J."/>
            <person name="Grigoriev I.V."/>
            <person name="Vagvolgyi C."/>
            <person name="Papp T."/>
            <person name="Martin F.M."/>
            <person name="Miettinen O."/>
            <person name="Hibbett D.S."/>
            <person name="Nagy L.G."/>
        </authorList>
    </citation>
    <scope>NUCLEOTIDE SEQUENCE [LARGE SCALE GENOMIC DNA]</scope>
    <source>
        <strain evidence="1 2">NL-1719</strain>
    </source>
</reference>
<organism evidence="1 2">
    <name type="scientific">Pluteus cervinus</name>
    <dbReference type="NCBI Taxonomy" id="181527"/>
    <lineage>
        <taxon>Eukaryota</taxon>
        <taxon>Fungi</taxon>
        <taxon>Dikarya</taxon>
        <taxon>Basidiomycota</taxon>
        <taxon>Agaricomycotina</taxon>
        <taxon>Agaricomycetes</taxon>
        <taxon>Agaricomycetidae</taxon>
        <taxon>Agaricales</taxon>
        <taxon>Pluteineae</taxon>
        <taxon>Pluteaceae</taxon>
        <taxon>Pluteus</taxon>
    </lineage>
</organism>
<evidence type="ECO:0000313" key="2">
    <source>
        <dbReference type="Proteomes" id="UP000308600"/>
    </source>
</evidence>
<evidence type="ECO:0000313" key="1">
    <source>
        <dbReference type="EMBL" id="TFK63216.1"/>
    </source>
</evidence>
<keyword evidence="2" id="KW-1185">Reference proteome</keyword>
<feature type="non-terminal residue" evidence="1">
    <location>
        <position position="74"/>
    </location>
</feature>
<name>A0ACD3AC16_9AGAR</name>
<protein>
    <submittedName>
        <fullName evidence="1">Uncharacterized protein</fullName>
    </submittedName>
</protein>